<dbReference type="GO" id="GO:0000712">
    <property type="term" value="P:resolution of meiotic recombination intermediates"/>
    <property type="evidence" value="ECO:0007669"/>
    <property type="project" value="TreeGrafter"/>
</dbReference>
<evidence type="ECO:0000256" key="11">
    <source>
        <dbReference type="ARBA" id="ARBA00023204"/>
    </source>
</evidence>
<keyword evidence="12" id="KW-0539">Nucleus</keyword>
<feature type="region of interest" description="Disordered" evidence="14">
    <location>
        <begin position="627"/>
        <end position="654"/>
    </location>
</feature>
<feature type="region of interest" description="Disordered" evidence="14">
    <location>
        <begin position="19"/>
        <end position="38"/>
    </location>
</feature>
<evidence type="ECO:0000256" key="10">
    <source>
        <dbReference type="ARBA" id="ARBA00023172"/>
    </source>
</evidence>
<dbReference type="AlphaFoldDB" id="A0A9P8QTL7"/>
<protein>
    <recommendedName>
        <fullName evidence="15">ERCC4 domain-containing protein</fullName>
    </recommendedName>
</protein>
<feature type="region of interest" description="Disordered" evidence="14">
    <location>
        <begin position="122"/>
        <end position="191"/>
    </location>
</feature>
<evidence type="ECO:0000256" key="4">
    <source>
        <dbReference type="ARBA" id="ARBA00022722"/>
    </source>
</evidence>
<dbReference type="GO" id="GO:0046872">
    <property type="term" value="F:metal ion binding"/>
    <property type="evidence" value="ECO:0007669"/>
    <property type="project" value="UniProtKB-KW"/>
</dbReference>
<feature type="compositionally biased region" description="Basic and acidic residues" evidence="14">
    <location>
        <begin position="19"/>
        <end position="30"/>
    </location>
</feature>
<dbReference type="GO" id="GO:0008821">
    <property type="term" value="F:crossover junction DNA endonuclease activity"/>
    <property type="evidence" value="ECO:0007669"/>
    <property type="project" value="TreeGrafter"/>
</dbReference>
<keyword evidence="5" id="KW-0479">Metal-binding</keyword>
<evidence type="ECO:0000256" key="3">
    <source>
        <dbReference type="ARBA" id="ARBA00005313"/>
    </source>
</evidence>
<dbReference type="Pfam" id="PF02732">
    <property type="entry name" value="ERCC4"/>
    <property type="match status" value="1"/>
</dbReference>
<dbReference type="GO" id="GO:0031573">
    <property type="term" value="P:mitotic intra-S DNA damage checkpoint signaling"/>
    <property type="evidence" value="ECO:0007669"/>
    <property type="project" value="TreeGrafter"/>
</dbReference>
<name>A0A9P8QTL7_9HYPO</name>
<keyword evidence="7" id="KW-0227">DNA damage</keyword>
<sequence>MPHHSILVLFYRVAPRKKDSRERLRSDGEPPMRSPNTTYRRNYELKGCRKGRLFGKIMGYIIRDAATEILPAFNQNQPAAMAPLVIDLISSSPPLPAQREAAPSACPPLAATASPSLSSFAAVDGGRNKHKKPRSPQIFVSSDFDVTDDEQRTRNTKRLRISTSPPPQLAAANPAGAAQPPFCNGPSNRRNQLQLDPIEFTSSIDPDTAAVQPNTTKTAQPHTTKQTNKAPLQVCLSSDPFASSPLPKPATASEGKAKKRATIIADDFSDPFASSPLPPLLPPPPRSPRKPKEQSKSLHSIPNIDEISDPFASSQEANLLPTIKASTPRRAVSVEDVDHSHRRKHWDPISSSALEQSPRISPPKKAIAESRTAGPTVICIDSDSASADTSDDDFPDISNFDMSQARPLPRSPIRRSHSETISARSTRPRPATTATAVTAAKRSEQRARDRDAQAAAKAAEKERKRLEREQLKEAKALEKERAAALAEVNKAHTNKDVSTPEMILIMPSSVNEGLKAQLETLLNGEGVECTTGDSPVANAFKWRRKVRRQFDEEMGLWEPIPLQIKPENHALVLVMADEFVRMAVSDTVESSVAQTKRHFPGHEIIYLLEGIVPWMRKNRNTRNRRFASGVRAQHQAAPEAAAASTASRRRRNATTEEYISEDIIEDAMLRMQVEHDVLIHHTAAPLETAQWIVAFTQHISTIPYKRMRDKVTSTAGFCMESGQVRTGDDTRDTYVRMLQEIARVTAPIAYGIVSELDTVSKLVQGLERGGPLRLENVRKSANKDGAASDRTVGQAVSRRIYRVFTGRDEMSTDV</sequence>
<dbReference type="InterPro" id="IPR042530">
    <property type="entry name" value="EME1/EME2_C"/>
</dbReference>
<evidence type="ECO:0000313" key="17">
    <source>
        <dbReference type="Proteomes" id="UP000827724"/>
    </source>
</evidence>
<dbReference type="GO" id="GO:0003677">
    <property type="term" value="F:DNA binding"/>
    <property type="evidence" value="ECO:0007669"/>
    <property type="project" value="InterPro"/>
</dbReference>
<dbReference type="GO" id="GO:0006302">
    <property type="term" value="P:double-strand break repair"/>
    <property type="evidence" value="ECO:0007669"/>
    <property type="project" value="TreeGrafter"/>
</dbReference>
<keyword evidence="4" id="KW-0540">Nuclease</keyword>
<dbReference type="GO" id="GO:0031297">
    <property type="term" value="P:replication fork processing"/>
    <property type="evidence" value="ECO:0007669"/>
    <property type="project" value="TreeGrafter"/>
</dbReference>
<keyword evidence="6" id="KW-0255">Endonuclease</keyword>
<keyword evidence="9" id="KW-0460">Magnesium</keyword>
<evidence type="ECO:0000256" key="7">
    <source>
        <dbReference type="ARBA" id="ARBA00022763"/>
    </source>
</evidence>
<evidence type="ECO:0000256" key="5">
    <source>
        <dbReference type="ARBA" id="ARBA00022723"/>
    </source>
</evidence>
<comment type="cofactor">
    <cofactor evidence="1">
        <name>Mg(2+)</name>
        <dbReference type="ChEBI" id="CHEBI:18420"/>
    </cofactor>
</comment>
<dbReference type="InterPro" id="IPR006166">
    <property type="entry name" value="ERCC4_domain"/>
</dbReference>
<evidence type="ECO:0000256" key="14">
    <source>
        <dbReference type="SAM" id="MobiDB-lite"/>
    </source>
</evidence>
<keyword evidence="11" id="KW-0234">DNA repair</keyword>
<dbReference type="Gene3D" id="1.10.150.670">
    <property type="entry name" value="Crossover junction endonuclease EME1, DNA-binding domain"/>
    <property type="match status" value="1"/>
</dbReference>
<accession>A0A9P8QTL7</accession>
<feature type="compositionally biased region" description="Polar residues" evidence="14">
    <location>
        <begin position="203"/>
        <end position="230"/>
    </location>
</feature>
<proteinExistence type="inferred from homology"/>
<keyword evidence="17" id="KW-1185">Reference proteome</keyword>
<comment type="caution">
    <text evidence="16">The sequence shown here is derived from an EMBL/GenBank/DDBJ whole genome shotgun (WGS) entry which is preliminary data.</text>
</comment>
<evidence type="ECO:0000256" key="1">
    <source>
        <dbReference type="ARBA" id="ARBA00001946"/>
    </source>
</evidence>
<dbReference type="SMART" id="SM00891">
    <property type="entry name" value="ERCC4"/>
    <property type="match status" value="1"/>
</dbReference>
<feature type="compositionally biased region" description="Basic and acidic residues" evidence="14">
    <location>
        <begin position="441"/>
        <end position="467"/>
    </location>
</feature>
<dbReference type="FunFam" id="1.10.150.670:FF:000004">
    <property type="entry name" value="Crossover junction endonuclease EME1"/>
    <property type="match status" value="1"/>
</dbReference>
<feature type="region of interest" description="Disordered" evidence="14">
    <location>
        <begin position="203"/>
        <end position="467"/>
    </location>
</feature>
<feature type="compositionally biased region" description="Low complexity" evidence="14">
    <location>
        <begin position="422"/>
        <end position="440"/>
    </location>
</feature>
<gene>
    <name evidence="16" type="ORF">Trco_004620</name>
</gene>
<feature type="domain" description="ERCC4" evidence="15">
    <location>
        <begin position="502"/>
        <end position="767"/>
    </location>
</feature>
<dbReference type="PANTHER" id="PTHR21077">
    <property type="entry name" value="EME1 PROTEIN"/>
    <property type="match status" value="1"/>
</dbReference>
<feature type="compositionally biased region" description="Low complexity" evidence="14">
    <location>
        <begin position="631"/>
        <end position="646"/>
    </location>
</feature>
<dbReference type="EMBL" id="JAIWOZ010000003">
    <property type="protein sequence ID" value="KAH6608307.1"/>
    <property type="molecule type" value="Genomic_DNA"/>
</dbReference>
<evidence type="ECO:0000256" key="6">
    <source>
        <dbReference type="ARBA" id="ARBA00022759"/>
    </source>
</evidence>
<evidence type="ECO:0000256" key="12">
    <source>
        <dbReference type="ARBA" id="ARBA00023242"/>
    </source>
</evidence>
<reference evidence="16" key="1">
    <citation type="submission" date="2021-08" db="EMBL/GenBank/DDBJ databases">
        <title>Chromosome-Level Trichoderma cornu-damae using Hi-C Data.</title>
        <authorList>
            <person name="Kim C.S."/>
        </authorList>
    </citation>
    <scope>NUCLEOTIDE SEQUENCE</scope>
    <source>
        <strain evidence="16">KA19-0412C</strain>
    </source>
</reference>
<feature type="compositionally biased region" description="Polar residues" evidence="14">
    <location>
        <begin position="349"/>
        <end position="359"/>
    </location>
</feature>
<dbReference type="GO" id="GO:0005634">
    <property type="term" value="C:nucleus"/>
    <property type="evidence" value="ECO:0007669"/>
    <property type="project" value="UniProtKB-SubCell"/>
</dbReference>
<evidence type="ECO:0000256" key="8">
    <source>
        <dbReference type="ARBA" id="ARBA00022801"/>
    </source>
</evidence>
<dbReference type="GO" id="GO:0048476">
    <property type="term" value="C:Holliday junction resolvase complex"/>
    <property type="evidence" value="ECO:0007669"/>
    <property type="project" value="InterPro"/>
</dbReference>
<evidence type="ECO:0000256" key="13">
    <source>
        <dbReference type="ARBA" id="ARBA00023254"/>
    </source>
</evidence>
<dbReference type="PANTHER" id="PTHR21077:SF5">
    <property type="entry name" value="CROSSOVER JUNCTION ENDONUCLEASE MMS4"/>
    <property type="match status" value="1"/>
</dbReference>
<feature type="compositionally biased region" description="Low complexity" evidence="14">
    <location>
        <begin position="169"/>
        <end position="181"/>
    </location>
</feature>
<dbReference type="InterPro" id="IPR047521">
    <property type="entry name" value="XPF_nuclease_EME1_ascomycetes"/>
</dbReference>
<comment type="similarity">
    <text evidence="3">Belongs to the EME1/MMS4 family.</text>
</comment>
<organism evidence="16 17">
    <name type="scientific">Trichoderma cornu-damae</name>
    <dbReference type="NCBI Taxonomy" id="654480"/>
    <lineage>
        <taxon>Eukaryota</taxon>
        <taxon>Fungi</taxon>
        <taxon>Dikarya</taxon>
        <taxon>Ascomycota</taxon>
        <taxon>Pezizomycotina</taxon>
        <taxon>Sordariomycetes</taxon>
        <taxon>Hypocreomycetidae</taxon>
        <taxon>Hypocreales</taxon>
        <taxon>Hypocreaceae</taxon>
        <taxon>Trichoderma</taxon>
    </lineage>
</organism>
<evidence type="ECO:0000256" key="2">
    <source>
        <dbReference type="ARBA" id="ARBA00004123"/>
    </source>
</evidence>
<dbReference type="Proteomes" id="UP000827724">
    <property type="component" value="Unassembled WGS sequence"/>
</dbReference>
<evidence type="ECO:0000259" key="15">
    <source>
        <dbReference type="SMART" id="SM00891"/>
    </source>
</evidence>
<keyword evidence="13" id="KW-0469">Meiosis</keyword>
<dbReference type="InterPro" id="IPR033310">
    <property type="entry name" value="Mms4/EME1/EME2"/>
</dbReference>
<dbReference type="CDD" id="cd20085">
    <property type="entry name" value="XPF_nuclease_Mms4"/>
    <property type="match status" value="1"/>
</dbReference>
<dbReference type="Gene3D" id="3.40.50.10130">
    <property type="match status" value="1"/>
</dbReference>
<dbReference type="OrthoDB" id="343092at2759"/>
<keyword evidence="8" id="KW-0378">Hydrolase</keyword>
<comment type="subcellular location">
    <subcellularLocation>
        <location evidence="2">Nucleus</location>
    </subcellularLocation>
</comment>
<evidence type="ECO:0000313" key="16">
    <source>
        <dbReference type="EMBL" id="KAH6608307.1"/>
    </source>
</evidence>
<feature type="compositionally biased region" description="Pro residues" evidence="14">
    <location>
        <begin position="276"/>
        <end position="286"/>
    </location>
</feature>
<evidence type="ECO:0000256" key="9">
    <source>
        <dbReference type="ARBA" id="ARBA00022842"/>
    </source>
</evidence>
<keyword evidence="10" id="KW-0233">DNA recombination</keyword>